<organism evidence="5 6">
    <name type="scientific">Paragonimus westermani</name>
    <dbReference type="NCBI Taxonomy" id="34504"/>
    <lineage>
        <taxon>Eukaryota</taxon>
        <taxon>Metazoa</taxon>
        <taxon>Spiralia</taxon>
        <taxon>Lophotrochozoa</taxon>
        <taxon>Platyhelminthes</taxon>
        <taxon>Trematoda</taxon>
        <taxon>Digenea</taxon>
        <taxon>Plagiorchiida</taxon>
        <taxon>Troglotremata</taxon>
        <taxon>Troglotrematidae</taxon>
        <taxon>Paragonimus</taxon>
    </lineage>
</organism>
<reference evidence="5 6" key="1">
    <citation type="journal article" date="2019" name="Gigascience">
        <title>Whole-genome sequence of the oriental lung fluke Paragonimus westermani.</title>
        <authorList>
            <person name="Oey H."/>
            <person name="Zakrzewski M."/>
            <person name="Narain K."/>
            <person name="Devi K.R."/>
            <person name="Agatsuma T."/>
            <person name="Nawaratna S."/>
            <person name="Gobert G.N."/>
            <person name="Jones M.K."/>
            <person name="Ragan M.A."/>
            <person name="McManus D.P."/>
            <person name="Krause L."/>
        </authorList>
    </citation>
    <scope>NUCLEOTIDE SEQUENCE [LARGE SCALE GENOMIC DNA]</scope>
    <source>
        <strain evidence="5 6">IND2009</strain>
    </source>
</reference>
<dbReference type="Gene3D" id="1.10.12.10">
    <property type="entry name" value="Lyase 2-enoyl-coa Hydratase, Chain A, domain 2"/>
    <property type="match status" value="1"/>
</dbReference>
<dbReference type="PRINTS" id="PR00689">
    <property type="entry name" value="ACOABINDINGP"/>
</dbReference>
<evidence type="ECO:0000256" key="1">
    <source>
        <dbReference type="ARBA" id="ARBA00004275"/>
    </source>
</evidence>
<dbReference type="InterPro" id="IPR035984">
    <property type="entry name" value="Acyl-CoA-binding_sf"/>
</dbReference>
<dbReference type="GO" id="GO:0004165">
    <property type="term" value="F:delta(3)-delta(2)-enoyl-CoA isomerase activity"/>
    <property type="evidence" value="ECO:0007669"/>
    <property type="project" value="UniProtKB-ARBA"/>
</dbReference>
<evidence type="ECO:0000256" key="2">
    <source>
        <dbReference type="ARBA" id="ARBA00023140"/>
    </source>
</evidence>
<gene>
    <name evidence="5" type="ORF">DEA37_0013340</name>
</gene>
<dbReference type="AlphaFoldDB" id="A0A5J4P2G7"/>
<dbReference type="Proteomes" id="UP000324629">
    <property type="component" value="Unassembled WGS sequence"/>
</dbReference>
<dbReference type="CDD" id="cd00435">
    <property type="entry name" value="ACBP"/>
    <property type="match status" value="1"/>
</dbReference>
<dbReference type="Gene3D" id="3.90.226.10">
    <property type="entry name" value="2-enoyl-CoA Hydratase, Chain A, domain 1"/>
    <property type="match status" value="1"/>
</dbReference>
<feature type="domain" description="ACB" evidence="4">
    <location>
        <begin position="30"/>
        <end position="115"/>
    </location>
</feature>
<dbReference type="InterPro" id="IPR000582">
    <property type="entry name" value="Acyl-CoA-binding_protein"/>
</dbReference>
<dbReference type="Gene3D" id="1.20.80.10">
    <property type="match status" value="1"/>
</dbReference>
<dbReference type="CDD" id="cd06558">
    <property type="entry name" value="crotonase-like"/>
    <property type="match status" value="1"/>
</dbReference>
<dbReference type="EMBL" id="QNGE01000159">
    <property type="protein sequence ID" value="KAA3681640.1"/>
    <property type="molecule type" value="Genomic_DNA"/>
</dbReference>
<dbReference type="SUPFAM" id="SSF47027">
    <property type="entry name" value="Acyl-CoA binding protein"/>
    <property type="match status" value="1"/>
</dbReference>
<dbReference type="SUPFAM" id="SSF52096">
    <property type="entry name" value="ClpP/crotonase"/>
    <property type="match status" value="1"/>
</dbReference>
<comment type="caution">
    <text evidence="5">The sequence shown here is derived from an EMBL/GenBank/DDBJ whole genome shotgun (WGS) entry which is preliminary data.</text>
</comment>
<keyword evidence="2" id="KW-0576">Peroxisome</keyword>
<protein>
    <submittedName>
        <fullName evidence="5">Delta3-Delta2-enoyl-CoA isomerase</fullName>
    </submittedName>
</protein>
<dbReference type="PANTHER" id="PTHR43684:SF1">
    <property type="entry name" value="ENOYL-COA DELTA ISOMERASE 2"/>
    <property type="match status" value="1"/>
</dbReference>
<evidence type="ECO:0000313" key="5">
    <source>
        <dbReference type="EMBL" id="KAA3681640.1"/>
    </source>
</evidence>
<evidence type="ECO:0000256" key="3">
    <source>
        <dbReference type="ARBA" id="ARBA00023235"/>
    </source>
</evidence>
<keyword evidence="3 5" id="KW-0413">Isomerase</keyword>
<dbReference type="InterPro" id="IPR014352">
    <property type="entry name" value="FERM/acyl-CoA-bd_prot_sf"/>
</dbReference>
<dbReference type="GO" id="GO:0005777">
    <property type="term" value="C:peroxisome"/>
    <property type="evidence" value="ECO:0007669"/>
    <property type="project" value="UniProtKB-SubCell"/>
</dbReference>
<dbReference type="InterPro" id="IPR014748">
    <property type="entry name" value="Enoyl-CoA_hydra_C"/>
</dbReference>
<proteinExistence type="predicted"/>
<evidence type="ECO:0000259" key="4">
    <source>
        <dbReference type="PROSITE" id="PS51228"/>
    </source>
</evidence>
<comment type="subcellular location">
    <subcellularLocation>
        <location evidence="1">Peroxisome</location>
    </subcellularLocation>
</comment>
<dbReference type="InterPro" id="IPR001753">
    <property type="entry name" value="Enoyl-CoA_hydra/iso"/>
</dbReference>
<dbReference type="Pfam" id="PF00378">
    <property type="entry name" value="ECH_1"/>
    <property type="match status" value="1"/>
</dbReference>
<dbReference type="GO" id="GO:0000062">
    <property type="term" value="F:fatty-acyl-CoA binding"/>
    <property type="evidence" value="ECO:0007669"/>
    <property type="project" value="InterPro"/>
</dbReference>
<keyword evidence="6" id="KW-1185">Reference proteome</keyword>
<dbReference type="InterPro" id="IPR051053">
    <property type="entry name" value="ECH/Chromodomain_protein"/>
</dbReference>
<dbReference type="InterPro" id="IPR029045">
    <property type="entry name" value="ClpP/crotonase-like_dom_sf"/>
</dbReference>
<sequence>MMCHRMLTRALTPVSFMSRIISPGRFYASRVCSFDEAKVAVSTLKQEPDNEVKLRMYGLFKQATSGDCSGDEPGAFNFVAKAKWQAWDSLKSMSKEDAASKYIELINDLLAKESCDPMDTAGQTAFPTAGLETSVNGGVMQICLSRPEKKNAVTFDMYQSWTSMLNKAATDPNIKIVAITGKGDYFSSGNDLTTFTKQMETGVPMQDIVKTARNVLYQFVSAFISFPKTLVALVNGPSVGITVTTLGLYDFVLAAETATFHTPFVTLGQTPEGCSSATFPKIMGPLRANEMLLFNRRLTAREANDWGLVTRVVSKTDFAGECKRLLNEMAQLPPETLVFSKEIMRARDRELLYSVNKMECDRLAERWTSPECIRAITNFLQRVK</sequence>
<dbReference type="PANTHER" id="PTHR43684">
    <property type="match status" value="1"/>
</dbReference>
<accession>A0A5J4P2G7</accession>
<dbReference type="PROSITE" id="PS51228">
    <property type="entry name" value="ACB_2"/>
    <property type="match status" value="1"/>
</dbReference>
<evidence type="ECO:0000313" key="6">
    <source>
        <dbReference type="Proteomes" id="UP000324629"/>
    </source>
</evidence>
<name>A0A5J4P2G7_9TREM</name>
<dbReference type="Pfam" id="PF00887">
    <property type="entry name" value="ACBP"/>
    <property type="match status" value="1"/>
</dbReference>